<dbReference type="EMBL" id="BLPG01000001">
    <property type="protein sequence ID" value="GFJ88552.1"/>
    <property type="molecule type" value="Genomic_DNA"/>
</dbReference>
<organism evidence="1 2">
    <name type="scientific">Phytohabitans rumicis</name>
    <dbReference type="NCBI Taxonomy" id="1076125"/>
    <lineage>
        <taxon>Bacteria</taxon>
        <taxon>Bacillati</taxon>
        <taxon>Actinomycetota</taxon>
        <taxon>Actinomycetes</taxon>
        <taxon>Micromonosporales</taxon>
        <taxon>Micromonosporaceae</taxon>
    </lineage>
</organism>
<reference evidence="1 2" key="1">
    <citation type="submission" date="2020-03" db="EMBL/GenBank/DDBJ databases">
        <title>Whole genome shotgun sequence of Phytohabitans rumicis NBRC 108638.</title>
        <authorList>
            <person name="Komaki H."/>
            <person name="Tamura T."/>
        </authorList>
    </citation>
    <scope>NUCLEOTIDE SEQUENCE [LARGE SCALE GENOMIC DNA]</scope>
    <source>
        <strain evidence="1 2">NBRC 108638</strain>
    </source>
</reference>
<keyword evidence="2" id="KW-1185">Reference proteome</keyword>
<evidence type="ECO:0000313" key="2">
    <source>
        <dbReference type="Proteomes" id="UP000482960"/>
    </source>
</evidence>
<dbReference type="AlphaFoldDB" id="A0A6V8KTY0"/>
<dbReference type="Proteomes" id="UP000482960">
    <property type="component" value="Unassembled WGS sequence"/>
</dbReference>
<comment type="caution">
    <text evidence="1">The sequence shown here is derived from an EMBL/GenBank/DDBJ whole genome shotgun (WGS) entry which is preliminary data.</text>
</comment>
<reference evidence="1 2" key="2">
    <citation type="submission" date="2020-03" db="EMBL/GenBank/DDBJ databases">
        <authorList>
            <person name="Ichikawa N."/>
            <person name="Kimura A."/>
            <person name="Kitahashi Y."/>
            <person name="Uohara A."/>
        </authorList>
    </citation>
    <scope>NUCLEOTIDE SEQUENCE [LARGE SCALE GENOMIC DNA]</scope>
    <source>
        <strain evidence="1 2">NBRC 108638</strain>
    </source>
</reference>
<evidence type="ECO:0008006" key="3">
    <source>
        <dbReference type="Google" id="ProtNLM"/>
    </source>
</evidence>
<sequence>MATIGGAAIAFTGTVLADRLRHRNEVDSSRRQRRRDLYVDFIVAAGLCHTRLRQLAEHNDSGTDQEQRSRAALTEAGIYEARERLFIDGTPAVTATGQTMFERLRALRRAVGNGAKMTSAEFHEAYHPYLAAVWAYRAAVRRELGSTALAPSTFGWPGWDGSETCSVCTPDSP</sequence>
<evidence type="ECO:0000313" key="1">
    <source>
        <dbReference type="EMBL" id="GFJ88552.1"/>
    </source>
</evidence>
<protein>
    <recommendedName>
        <fullName evidence="3">CchlQ</fullName>
    </recommendedName>
</protein>
<proteinExistence type="predicted"/>
<gene>
    <name evidence="1" type="ORF">Prum_021940</name>
</gene>
<accession>A0A6V8KTY0</accession>
<name>A0A6V8KTY0_9ACTN</name>